<name>A0A327R8J3_9FLAO</name>
<organism evidence="2 3">
    <name type="scientific">Olleya aquimaris</name>
    <dbReference type="NCBI Taxonomy" id="639310"/>
    <lineage>
        <taxon>Bacteria</taxon>
        <taxon>Pseudomonadati</taxon>
        <taxon>Bacteroidota</taxon>
        <taxon>Flavobacteriia</taxon>
        <taxon>Flavobacteriales</taxon>
        <taxon>Flavobacteriaceae</taxon>
    </lineage>
</organism>
<evidence type="ECO:0000259" key="1">
    <source>
        <dbReference type="Pfam" id="PF13649"/>
    </source>
</evidence>
<protein>
    <submittedName>
        <fullName evidence="2">Methyltransferase family protein</fullName>
    </submittedName>
</protein>
<dbReference type="Proteomes" id="UP000248703">
    <property type="component" value="Unassembled WGS sequence"/>
</dbReference>
<keyword evidence="2" id="KW-0489">Methyltransferase</keyword>
<reference evidence="2 3" key="1">
    <citation type="submission" date="2018-06" db="EMBL/GenBank/DDBJ databases">
        <title>Genomic Encyclopedia of Archaeal and Bacterial Type Strains, Phase II (KMG-II): from individual species to whole genera.</title>
        <authorList>
            <person name="Goeker M."/>
        </authorList>
    </citation>
    <scope>NUCLEOTIDE SEQUENCE [LARGE SCALE GENOMIC DNA]</scope>
    <source>
        <strain evidence="2 3">DSM 24464</strain>
    </source>
</reference>
<evidence type="ECO:0000313" key="3">
    <source>
        <dbReference type="Proteomes" id="UP000248703"/>
    </source>
</evidence>
<comment type="caution">
    <text evidence="2">The sequence shown here is derived from an EMBL/GenBank/DDBJ whole genome shotgun (WGS) entry which is preliminary data.</text>
</comment>
<dbReference type="GO" id="GO:0032259">
    <property type="term" value="P:methylation"/>
    <property type="evidence" value="ECO:0007669"/>
    <property type="project" value="UniProtKB-KW"/>
</dbReference>
<dbReference type="EMBL" id="QLLO01000010">
    <property type="protein sequence ID" value="RAJ12004.1"/>
    <property type="molecule type" value="Genomic_DNA"/>
</dbReference>
<gene>
    <name evidence="2" type="ORF">LY08_02504</name>
</gene>
<sequence>MQSLYSNGFELIYDNMYQTFIDYKEEYQFYNNILNDYNKQNVLEIGSGTGNLAHYFLKHNFNYQGLDYSQDMINLAIKKNSIGQFIHADMKNFSLKKPVDSIIITGRTTSYLLSNHDVHAALNSFNLNLKKEGILCFDFIDASRFFKVIKGGKTFKHSANFNQIEYYRESVLNTNNSNNFMFDWWSRYYEVKNNNKKLIAEDTSEVRAFTKNEWELLLYLNDFKVLEIIDKPSYMFDCYAIVAQKKP</sequence>
<dbReference type="InterPro" id="IPR041698">
    <property type="entry name" value="Methyltransf_25"/>
</dbReference>
<accession>A0A327R8J3</accession>
<dbReference type="OrthoDB" id="9789123at2"/>
<evidence type="ECO:0000313" key="2">
    <source>
        <dbReference type="EMBL" id="RAJ12004.1"/>
    </source>
</evidence>
<dbReference type="RefSeq" id="WP_111660768.1">
    <property type="nucleotide sequence ID" value="NZ_QLLO01000010.1"/>
</dbReference>
<feature type="domain" description="Methyltransferase" evidence="1">
    <location>
        <begin position="42"/>
        <end position="133"/>
    </location>
</feature>
<dbReference type="Gene3D" id="3.40.50.150">
    <property type="entry name" value="Vaccinia Virus protein VP39"/>
    <property type="match status" value="1"/>
</dbReference>
<dbReference type="CDD" id="cd02440">
    <property type="entry name" value="AdoMet_MTases"/>
    <property type="match status" value="1"/>
</dbReference>
<proteinExistence type="predicted"/>
<dbReference type="Pfam" id="PF13649">
    <property type="entry name" value="Methyltransf_25"/>
    <property type="match status" value="1"/>
</dbReference>
<dbReference type="SUPFAM" id="SSF53335">
    <property type="entry name" value="S-adenosyl-L-methionine-dependent methyltransferases"/>
    <property type="match status" value="1"/>
</dbReference>
<dbReference type="AlphaFoldDB" id="A0A327R8J3"/>
<dbReference type="InterPro" id="IPR029063">
    <property type="entry name" value="SAM-dependent_MTases_sf"/>
</dbReference>
<keyword evidence="2" id="KW-0808">Transferase</keyword>
<keyword evidence="3" id="KW-1185">Reference proteome</keyword>
<dbReference type="Gene3D" id="2.20.130.10">
    <property type="entry name" value="CAC2371-like domains"/>
    <property type="match status" value="1"/>
</dbReference>
<dbReference type="GO" id="GO:0008168">
    <property type="term" value="F:methyltransferase activity"/>
    <property type="evidence" value="ECO:0007669"/>
    <property type="project" value="UniProtKB-KW"/>
</dbReference>